<dbReference type="AlphaFoldDB" id="A0ABD2WSP7"/>
<dbReference type="GO" id="GO:0016020">
    <property type="term" value="C:membrane"/>
    <property type="evidence" value="ECO:0007669"/>
    <property type="project" value="UniProtKB-SubCell"/>
</dbReference>
<evidence type="ECO:0000259" key="7">
    <source>
        <dbReference type="Pfam" id="PF01490"/>
    </source>
</evidence>
<evidence type="ECO:0000256" key="1">
    <source>
        <dbReference type="ARBA" id="ARBA00004370"/>
    </source>
</evidence>
<feature type="transmembrane region" description="Helical" evidence="6">
    <location>
        <begin position="179"/>
        <end position="200"/>
    </location>
</feature>
<evidence type="ECO:0000313" key="8">
    <source>
        <dbReference type="EMBL" id="KAL3395729.1"/>
    </source>
</evidence>
<sequence>MRTYTYKSKPEEQRPLLPSARHPAPGLSLLFATLCIVDIFGVFPVIALPRAIVQCGLLGVPLVLVVFALQIYTASLLGKSWNIARSLDPNITRKSRYPLTAVTELTLGKGASSCVSVLLDLTIFAGGIPNLLVASQNLQLFGLKVSDMQFNLSFCYWLLLVGVLLCPIMWLGSPRDMKSIVAISSATISVTSLLIWWSIFSDDASDSYTPVPSSPAWERFIAGYGMLAFQFDVHPTLMTIQVDMKKPKHIGKAVMLGFLISGMLFAVTTALAVWRYGGDTSANILQVMPPGPIVQAAVLISALQLCLTSAIGHSALFQHIEDHLQIQRSFSWRRCLLRSSIVALGVALGESVPRFDIVMSLIGGTLTGPLVFVLPPLMYSRARAMRRTTIRRSSAPDDLCRAGLDPDTRYRSTPAPYTKPERCIRASTDIFRDPRAHSKSTHYSFRNESEYRDNGYSFVYYDSEDQIEINPSTGMEVSIKSFEGGFPKLDGKDIPRTGSLPMMLDATRPSLQRPMFVLPLCHCPLTHRNLYAQFFIDILSCRRQQLLPDAHLKPGNKIFTQERLLDWIGYCIIVIGILITISSTYINVQNTITFVQFVPPCIMNVSVFVPGLD</sequence>
<feature type="transmembrane region" description="Helical" evidence="6">
    <location>
        <begin position="254"/>
        <end position="274"/>
    </location>
</feature>
<keyword evidence="9" id="KW-1185">Reference proteome</keyword>
<feature type="transmembrane region" description="Helical" evidence="6">
    <location>
        <begin position="55"/>
        <end position="77"/>
    </location>
</feature>
<dbReference type="InterPro" id="IPR013057">
    <property type="entry name" value="AA_transpt_TM"/>
</dbReference>
<accession>A0ABD2WSP7</accession>
<feature type="domain" description="Amino acid transporter transmembrane" evidence="7">
    <location>
        <begin position="34"/>
        <end position="391"/>
    </location>
</feature>
<keyword evidence="3 6" id="KW-0812">Transmembrane</keyword>
<feature type="transmembrane region" description="Helical" evidence="6">
    <location>
        <begin position="335"/>
        <end position="352"/>
    </location>
</feature>
<evidence type="ECO:0000256" key="5">
    <source>
        <dbReference type="ARBA" id="ARBA00023136"/>
    </source>
</evidence>
<feature type="transmembrane region" description="Helical" evidence="6">
    <location>
        <begin position="294"/>
        <end position="315"/>
    </location>
</feature>
<evidence type="ECO:0000256" key="4">
    <source>
        <dbReference type="ARBA" id="ARBA00022989"/>
    </source>
</evidence>
<dbReference type="Pfam" id="PF01490">
    <property type="entry name" value="Aa_trans"/>
    <property type="match status" value="1"/>
</dbReference>
<keyword evidence="5 6" id="KW-0472">Membrane</keyword>
<feature type="transmembrane region" description="Helical" evidence="6">
    <location>
        <begin position="358"/>
        <end position="379"/>
    </location>
</feature>
<feature type="transmembrane region" description="Helical" evidence="6">
    <location>
        <begin position="150"/>
        <end position="172"/>
    </location>
</feature>
<keyword evidence="2" id="KW-0813">Transport</keyword>
<dbReference type="EMBL" id="JBJJXI010000078">
    <property type="protein sequence ID" value="KAL3395729.1"/>
    <property type="molecule type" value="Genomic_DNA"/>
</dbReference>
<protein>
    <recommendedName>
        <fullName evidence="7">Amino acid transporter transmembrane domain-containing protein</fullName>
    </recommendedName>
</protein>
<evidence type="ECO:0000256" key="3">
    <source>
        <dbReference type="ARBA" id="ARBA00022692"/>
    </source>
</evidence>
<reference evidence="8 9" key="1">
    <citation type="journal article" date="2024" name="bioRxiv">
        <title>A reference genome for Trichogramma kaykai: A tiny desert-dwelling parasitoid wasp with competing sex-ratio distorters.</title>
        <authorList>
            <person name="Culotta J."/>
            <person name="Lindsey A.R."/>
        </authorList>
    </citation>
    <scope>NUCLEOTIDE SEQUENCE [LARGE SCALE GENOMIC DNA]</scope>
    <source>
        <strain evidence="8 9">KSX58</strain>
    </source>
</reference>
<evidence type="ECO:0000256" key="6">
    <source>
        <dbReference type="SAM" id="Phobius"/>
    </source>
</evidence>
<comment type="subcellular location">
    <subcellularLocation>
        <location evidence="1">Membrane</location>
    </subcellularLocation>
</comment>
<evidence type="ECO:0000256" key="2">
    <source>
        <dbReference type="ARBA" id="ARBA00022448"/>
    </source>
</evidence>
<feature type="transmembrane region" description="Helical" evidence="6">
    <location>
        <begin position="220"/>
        <end position="242"/>
    </location>
</feature>
<name>A0ABD2WSP7_9HYME</name>
<evidence type="ECO:0000313" key="9">
    <source>
        <dbReference type="Proteomes" id="UP001627154"/>
    </source>
</evidence>
<gene>
    <name evidence="8" type="ORF">TKK_010262</name>
</gene>
<comment type="caution">
    <text evidence="8">The sequence shown here is derived from an EMBL/GenBank/DDBJ whole genome shotgun (WGS) entry which is preliminary data.</text>
</comment>
<dbReference type="Proteomes" id="UP001627154">
    <property type="component" value="Unassembled WGS sequence"/>
</dbReference>
<feature type="transmembrane region" description="Helical" evidence="6">
    <location>
        <begin position="27"/>
        <end position="48"/>
    </location>
</feature>
<keyword evidence="4 6" id="KW-1133">Transmembrane helix</keyword>
<proteinExistence type="predicted"/>
<feature type="transmembrane region" description="Helical" evidence="6">
    <location>
        <begin position="567"/>
        <end position="586"/>
    </location>
</feature>
<organism evidence="8 9">
    <name type="scientific">Trichogramma kaykai</name>
    <dbReference type="NCBI Taxonomy" id="54128"/>
    <lineage>
        <taxon>Eukaryota</taxon>
        <taxon>Metazoa</taxon>
        <taxon>Ecdysozoa</taxon>
        <taxon>Arthropoda</taxon>
        <taxon>Hexapoda</taxon>
        <taxon>Insecta</taxon>
        <taxon>Pterygota</taxon>
        <taxon>Neoptera</taxon>
        <taxon>Endopterygota</taxon>
        <taxon>Hymenoptera</taxon>
        <taxon>Apocrita</taxon>
        <taxon>Proctotrupomorpha</taxon>
        <taxon>Chalcidoidea</taxon>
        <taxon>Trichogrammatidae</taxon>
        <taxon>Trichogramma</taxon>
    </lineage>
</organism>
<dbReference type="PANTHER" id="PTHR48017">
    <property type="entry name" value="OS05G0424000 PROTEIN-RELATED"/>
    <property type="match status" value="1"/>
</dbReference>